<sequence length="392" mass="43220">MGYCNILLHFYLCVYFCNGAAMIPTQIKVNIGMFPNINNGGGGGSAPMGRPAPPSPSTSSITKFEIGPVMVKQLVVGKLHQIQQGATMTASVSLIHDNGYYMVVDTPSATDLPAKEQMLRGFTAASLFPTQVQMVLTTHGHPDHTGQANFFPNSRHFFASYEYTGNNYIKTELYTQDEMKVTQNIELWNTPGHTNQDVSAIVRNTPCGVIAVVGDLFYSREDALGNSTTWRTDAWNPEVGDKYRAKVICSANCIVPGHGPVFSVTEEMRTRYNSPVPMTYPPPPTFPSEPLTSPQPYDPNVMLTLPPFAPPTPSPSMQPQTQGYITVDYPTPPPYVDINGNQINDDSPQMDTISPITLTPPTTLPPYVTVDHWQNRFQFEDNSAVQQRPQPQ</sequence>
<proteinExistence type="predicted"/>
<dbReference type="Proteomes" id="UP000887580">
    <property type="component" value="Unplaced"/>
</dbReference>
<protein>
    <submittedName>
        <fullName evidence="2">Metallo-beta-lactamase domain-containing protein</fullName>
    </submittedName>
</protein>
<name>A0AC35GSA2_9BILA</name>
<dbReference type="WBParaSite" id="PS1159_v2.g8149.t1">
    <property type="protein sequence ID" value="PS1159_v2.g8149.t1"/>
    <property type="gene ID" value="PS1159_v2.g8149"/>
</dbReference>
<organism evidence="1 2">
    <name type="scientific">Panagrolaimus sp. PS1159</name>
    <dbReference type="NCBI Taxonomy" id="55785"/>
    <lineage>
        <taxon>Eukaryota</taxon>
        <taxon>Metazoa</taxon>
        <taxon>Ecdysozoa</taxon>
        <taxon>Nematoda</taxon>
        <taxon>Chromadorea</taxon>
        <taxon>Rhabditida</taxon>
        <taxon>Tylenchina</taxon>
        <taxon>Panagrolaimomorpha</taxon>
        <taxon>Panagrolaimoidea</taxon>
        <taxon>Panagrolaimidae</taxon>
        <taxon>Panagrolaimus</taxon>
    </lineage>
</organism>
<accession>A0AC35GSA2</accession>
<evidence type="ECO:0000313" key="1">
    <source>
        <dbReference type="Proteomes" id="UP000887580"/>
    </source>
</evidence>
<evidence type="ECO:0000313" key="2">
    <source>
        <dbReference type="WBParaSite" id="PS1159_v2.g8149.t1"/>
    </source>
</evidence>
<reference evidence="2" key="1">
    <citation type="submission" date="2022-11" db="UniProtKB">
        <authorList>
            <consortium name="WormBaseParasite"/>
        </authorList>
    </citation>
    <scope>IDENTIFICATION</scope>
</reference>